<gene>
    <name evidence="4" type="ORF">ACJDT4_19010</name>
</gene>
<dbReference type="SUPFAM" id="SSF46689">
    <property type="entry name" value="Homeodomain-like"/>
    <property type="match status" value="1"/>
</dbReference>
<comment type="caution">
    <text evidence="4">The sequence shown here is derived from an EMBL/GenBank/DDBJ whole genome shotgun (WGS) entry which is preliminary data.</text>
</comment>
<dbReference type="Proteomes" id="UP001623592">
    <property type="component" value="Unassembled WGS sequence"/>
</dbReference>
<dbReference type="InterPro" id="IPR001647">
    <property type="entry name" value="HTH_TetR"/>
</dbReference>
<evidence type="ECO:0000256" key="2">
    <source>
        <dbReference type="PROSITE-ProRule" id="PRU00335"/>
    </source>
</evidence>
<organism evidence="4 5">
    <name type="scientific">Clostridium neuense</name>
    <dbReference type="NCBI Taxonomy" id="1728934"/>
    <lineage>
        <taxon>Bacteria</taxon>
        <taxon>Bacillati</taxon>
        <taxon>Bacillota</taxon>
        <taxon>Clostridia</taxon>
        <taxon>Eubacteriales</taxon>
        <taxon>Clostridiaceae</taxon>
        <taxon>Clostridium</taxon>
    </lineage>
</organism>
<sequence>MKHKTNRIAEQSKKWLVEALFDLMNEKPYSMISVKEIADKAQLSRRTFYRNFNVKEDLLSQYVMYLFEDYSDCIKKLDKVNIYYILITYFEFWNMHIEELKLLKRNHLFYVIMEYSTTLIPDINNLKEVEWHHYSSTAEEEYVGIFTMGGLWNVVSKWIDEKERRNSNEMAQMVIKAFENISRAVSTI</sequence>
<dbReference type="RefSeq" id="WP_406789163.1">
    <property type="nucleotide sequence ID" value="NZ_JBJIAA010000018.1"/>
</dbReference>
<dbReference type="PROSITE" id="PS50977">
    <property type="entry name" value="HTH_TETR_2"/>
    <property type="match status" value="1"/>
</dbReference>
<evidence type="ECO:0000313" key="5">
    <source>
        <dbReference type="Proteomes" id="UP001623592"/>
    </source>
</evidence>
<dbReference type="InterPro" id="IPR050624">
    <property type="entry name" value="HTH-type_Tx_Regulator"/>
</dbReference>
<evidence type="ECO:0000256" key="1">
    <source>
        <dbReference type="ARBA" id="ARBA00023125"/>
    </source>
</evidence>
<keyword evidence="5" id="KW-1185">Reference proteome</keyword>
<dbReference type="Pfam" id="PF00440">
    <property type="entry name" value="TetR_N"/>
    <property type="match status" value="1"/>
</dbReference>
<name>A0ABW8TJU0_9CLOT</name>
<dbReference type="PANTHER" id="PTHR43479:SF11">
    <property type="entry name" value="ACREF_ENVCD OPERON REPRESSOR-RELATED"/>
    <property type="match status" value="1"/>
</dbReference>
<keyword evidence="1 2" id="KW-0238">DNA-binding</keyword>
<reference evidence="4 5" key="1">
    <citation type="submission" date="2024-11" db="EMBL/GenBank/DDBJ databases">
        <authorList>
            <person name="Heng Y.C."/>
            <person name="Lim A.C.H."/>
            <person name="Lee J.K.Y."/>
            <person name="Kittelmann S."/>
        </authorList>
    </citation>
    <scope>NUCLEOTIDE SEQUENCE [LARGE SCALE GENOMIC DNA]</scope>
    <source>
        <strain evidence="4 5">WILCCON 0114</strain>
    </source>
</reference>
<dbReference type="InterPro" id="IPR009057">
    <property type="entry name" value="Homeodomain-like_sf"/>
</dbReference>
<protein>
    <submittedName>
        <fullName evidence="4">TetR/AcrR family transcriptional regulator</fullName>
    </submittedName>
</protein>
<proteinExistence type="predicted"/>
<accession>A0ABW8TJU0</accession>
<evidence type="ECO:0000259" key="3">
    <source>
        <dbReference type="PROSITE" id="PS50977"/>
    </source>
</evidence>
<dbReference type="EMBL" id="JBJIAA010000018">
    <property type="protein sequence ID" value="MFL0252506.1"/>
    <property type="molecule type" value="Genomic_DNA"/>
</dbReference>
<evidence type="ECO:0000313" key="4">
    <source>
        <dbReference type="EMBL" id="MFL0252506.1"/>
    </source>
</evidence>
<dbReference type="PANTHER" id="PTHR43479">
    <property type="entry name" value="ACREF/ENVCD OPERON REPRESSOR-RELATED"/>
    <property type="match status" value="1"/>
</dbReference>
<feature type="domain" description="HTH tetR-type" evidence="3">
    <location>
        <begin position="10"/>
        <end position="70"/>
    </location>
</feature>
<feature type="DNA-binding region" description="H-T-H motif" evidence="2">
    <location>
        <begin position="33"/>
        <end position="52"/>
    </location>
</feature>
<dbReference type="Gene3D" id="1.10.357.10">
    <property type="entry name" value="Tetracycline Repressor, domain 2"/>
    <property type="match status" value="1"/>
</dbReference>